<dbReference type="PhylomeDB" id="A0A0G4G969"/>
<dbReference type="FunFam" id="3.20.20.10:FF:000018">
    <property type="entry name" value="Pyridoxal phosphate homeostasis protein"/>
    <property type="match status" value="1"/>
</dbReference>
<evidence type="ECO:0000313" key="6">
    <source>
        <dbReference type="EMBL" id="CEM25124.1"/>
    </source>
</evidence>
<comment type="cofactor">
    <cofactor evidence="3">
        <name>pyridoxal 5'-phosphate</name>
        <dbReference type="ChEBI" id="CHEBI:597326"/>
    </cofactor>
</comment>
<evidence type="ECO:0000256" key="4">
    <source>
        <dbReference type="RuleBase" id="RU004514"/>
    </source>
</evidence>
<evidence type="ECO:0000259" key="5">
    <source>
        <dbReference type="Pfam" id="PF01168"/>
    </source>
</evidence>
<dbReference type="InterPro" id="IPR029066">
    <property type="entry name" value="PLP-binding_barrel"/>
</dbReference>
<dbReference type="InParanoid" id="A0A0G4G969"/>
<dbReference type="Pfam" id="PF01168">
    <property type="entry name" value="Ala_racemase_N"/>
    <property type="match status" value="1"/>
</dbReference>
<dbReference type="PANTHER" id="PTHR10146:SF14">
    <property type="entry name" value="PYRIDOXAL PHOSPHATE HOMEOSTASIS PROTEIN"/>
    <property type="match status" value="1"/>
</dbReference>
<proteinExistence type="inferred from homology"/>
<dbReference type="Gene3D" id="3.20.20.10">
    <property type="entry name" value="Alanine racemase"/>
    <property type="match status" value="1"/>
</dbReference>
<dbReference type="SUPFAM" id="SSF51419">
    <property type="entry name" value="PLP-binding barrel"/>
    <property type="match status" value="1"/>
</dbReference>
<dbReference type="OrthoDB" id="10264196at2759"/>
<keyword evidence="7" id="KW-1185">Reference proteome</keyword>
<feature type="modified residue" description="N6-(pyridoxal phosphate)lysine" evidence="2 3">
    <location>
        <position position="47"/>
    </location>
</feature>
<accession>A0A0G4G969</accession>
<organism evidence="6 7">
    <name type="scientific">Vitrella brassicaformis (strain CCMP3155)</name>
    <dbReference type="NCBI Taxonomy" id="1169540"/>
    <lineage>
        <taxon>Eukaryota</taxon>
        <taxon>Sar</taxon>
        <taxon>Alveolata</taxon>
        <taxon>Colpodellida</taxon>
        <taxon>Vitrellaceae</taxon>
        <taxon>Vitrella</taxon>
    </lineage>
</organism>
<dbReference type="InterPro" id="IPR011078">
    <property type="entry name" value="PyrdxlP_homeostasis"/>
</dbReference>
<dbReference type="EMBL" id="CDMY01000592">
    <property type="protein sequence ID" value="CEM25124.1"/>
    <property type="molecule type" value="Genomic_DNA"/>
</dbReference>
<dbReference type="OMA" id="PLEWHMI"/>
<dbReference type="VEuPathDB" id="CryptoDB:Vbra_3295"/>
<dbReference type="Proteomes" id="UP000041254">
    <property type="component" value="Unassembled WGS sequence"/>
</dbReference>
<dbReference type="PANTHER" id="PTHR10146">
    <property type="entry name" value="PROLINE SYNTHETASE CO-TRANSCRIBED BACTERIAL HOMOLOG PROTEIN"/>
    <property type="match status" value="1"/>
</dbReference>
<dbReference type="FunCoup" id="A0A0G4G969">
    <property type="interactions" value="203"/>
</dbReference>
<keyword evidence="1 2" id="KW-0663">Pyridoxal phosphate</keyword>
<comment type="function">
    <text evidence="2">Pyridoxal 5'-phosphate (PLP)-binding protein, which may be involved in intracellular homeostatic regulation of pyridoxal 5'-phosphate (PLP), the active form of vitamin B6.</text>
</comment>
<dbReference type="PIRSF" id="PIRSF004848">
    <property type="entry name" value="YBL036c_PLPDEIII"/>
    <property type="match status" value="1"/>
</dbReference>
<dbReference type="GO" id="GO:0030170">
    <property type="term" value="F:pyridoxal phosphate binding"/>
    <property type="evidence" value="ECO:0007669"/>
    <property type="project" value="UniProtKB-UniRule"/>
</dbReference>
<name>A0A0G4G969_VITBC</name>
<dbReference type="AlphaFoldDB" id="A0A0G4G969"/>
<dbReference type="NCBIfam" id="TIGR00044">
    <property type="entry name" value="YggS family pyridoxal phosphate-dependent enzyme"/>
    <property type="match status" value="1"/>
</dbReference>
<protein>
    <recommendedName>
        <fullName evidence="2">Pyridoxal phosphate homeostasis protein</fullName>
        <shortName evidence="2">PLP homeostasis protein</shortName>
    </recommendedName>
</protein>
<reference evidence="6 7" key="1">
    <citation type="submission" date="2014-11" db="EMBL/GenBank/DDBJ databases">
        <authorList>
            <person name="Zhu J."/>
            <person name="Qi W."/>
            <person name="Song R."/>
        </authorList>
    </citation>
    <scope>NUCLEOTIDE SEQUENCE [LARGE SCALE GENOMIC DNA]</scope>
</reference>
<dbReference type="PROSITE" id="PS01211">
    <property type="entry name" value="UPF0001"/>
    <property type="match status" value="1"/>
</dbReference>
<feature type="domain" description="Alanine racemase N-terminal" evidence="5">
    <location>
        <begin position="69"/>
        <end position="232"/>
    </location>
</feature>
<dbReference type="HAMAP" id="MF_02087">
    <property type="entry name" value="PLP_homeostasis"/>
    <property type="match status" value="1"/>
</dbReference>
<dbReference type="STRING" id="1169540.A0A0G4G969"/>
<evidence type="ECO:0000256" key="3">
    <source>
        <dbReference type="PIRSR" id="PIRSR004848-1"/>
    </source>
</evidence>
<sequence>MSGEGRAETDDVVERLLRTRELIAGLTQVHAAERSGMRDPLLLAVSKTKPVEYIRAAYDAGQRELVEKARQLPDDIKWHMIGHVQSNKCKQLLEVPNLHLIETVDSIKLATKLDDVCSQLNRTVDVFVEVKTSAEETKSGVEPEALIPLVDHINACPNVKLRGLMTIGHPDPNEVVSCFTKLRDLKNLCMARPDVNKEDGLSLSMGMSGDLEVAIQLGSDEVRIGSAIFGERVRKGPPSG</sequence>
<evidence type="ECO:0000313" key="7">
    <source>
        <dbReference type="Proteomes" id="UP000041254"/>
    </source>
</evidence>
<dbReference type="InterPro" id="IPR001608">
    <property type="entry name" value="Ala_racemase_N"/>
</dbReference>
<gene>
    <name evidence="6" type="ORF">Vbra_3295</name>
</gene>
<comment type="similarity">
    <text evidence="2 4">Belongs to the pyridoxal phosphate-binding protein YggS/PROSC family.</text>
</comment>
<evidence type="ECO:0000256" key="1">
    <source>
        <dbReference type="ARBA" id="ARBA00022898"/>
    </source>
</evidence>
<evidence type="ECO:0000256" key="2">
    <source>
        <dbReference type="HAMAP-Rule" id="MF_03225"/>
    </source>
</evidence>